<evidence type="ECO:0000256" key="8">
    <source>
        <dbReference type="ARBA" id="ARBA00041137"/>
    </source>
</evidence>
<dbReference type="Gene3D" id="3.50.50.60">
    <property type="entry name" value="FAD/NAD(P)-binding domain"/>
    <property type="match status" value="2"/>
</dbReference>
<evidence type="ECO:0000256" key="5">
    <source>
        <dbReference type="ARBA" id="ARBA00036066"/>
    </source>
</evidence>
<dbReference type="InterPro" id="IPR006076">
    <property type="entry name" value="FAD-dep_OxRdtase"/>
</dbReference>
<evidence type="ECO:0000256" key="7">
    <source>
        <dbReference type="ARBA" id="ARBA00038878"/>
    </source>
</evidence>
<name>A0A4S4E5Y8_CAMSN</name>
<evidence type="ECO:0000256" key="3">
    <source>
        <dbReference type="ARBA" id="ARBA00022827"/>
    </source>
</evidence>
<dbReference type="Proteomes" id="UP000306102">
    <property type="component" value="Unassembled WGS sequence"/>
</dbReference>
<comment type="similarity">
    <text evidence="6">Belongs to the L2HGDH family.</text>
</comment>
<evidence type="ECO:0000313" key="10">
    <source>
        <dbReference type="EMBL" id="THG10775.1"/>
    </source>
</evidence>
<dbReference type="InterPro" id="IPR036188">
    <property type="entry name" value="FAD/NAD-bd_sf"/>
</dbReference>
<dbReference type="EMBL" id="SDRB02007717">
    <property type="protein sequence ID" value="THG10775.1"/>
    <property type="molecule type" value="Genomic_DNA"/>
</dbReference>
<dbReference type="Gene3D" id="3.30.9.10">
    <property type="entry name" value="D-Amino Acid Oxidase, subunit A, domain 2"/>
    <property type="match status" value="2"/>
</dbReference>
<evidence type="ECO:0000256" key="4">
    <source>
        <dbReference type="ARBA" id="ARBA00023002"/>
    </source>
</evidence>
<comment type="caution">
    <text evidence="10">The sequence shown here is derived from an EMBL/GenBank/DDBJ whole genome shotgun (WGS) entry which is preliminary data.</text>
</comment>
<comment type="catalytic activity">
    <reaction evidence="5">
        <text>(S)-2-hydroxyglutarate + A = 2-oxoglutarate + AH2</text>
        <dbReference type="Rhea" id="RHEA:21252"/>
        <dbReference type="ChEBI" id="CHEBI:13193"/>
        <dbReference type="ChEBI" id="CHEBI:16782"/>
        <dbReference type="ChEBI" id="CHEBI:16810"/>
        <dbReference type="ChEBI" id="CHEBI:17499"/>
        <dbReference type="EC" id="1.1.99.2"/>
    </reaction>
</comment>
<dbReference type="STRING" id="542762.A0A4S4E5Y8"/>
<evidence type="ECO:0000313" key="11">
    <source>
        <dbReference type="Proteomes" id="UP000306102"/>
    </source>
</evidence>
<keyword evidence="2" id="KW-0285">Flavoprotein</keyword>
<reference evidence="10 11" key="1">
    <citation type="journal article" date="2018" name="Proc. Natl. Acad. Sci. U.S.A.">
        <title>Draft genome sequence of Camellia sinensis var. sinensis provides insights into the evolution of the tea genome and tea quality.</title>
        <authorList>
            <person name="Wei C."/>
            <person name="Yang H."/>
            <person name="Wang S."/>
            <person name="Zhao J."/>
            <person name="Liu C."/>
            <person name="Gao L."/>
            <person name="Xia E."/>
            <person name="Lu Y."/>
            <person name="Tai Y."/>
            <person name="She G."/>
            <person name="Sun J."/>
            <person name="Cao H."/>
            <person name="Tong W."/>
            <person name="Gao Q."/>
            <person name="Li Y."/>
            <person name="Deng W."/>
            <person name="Jiang X."/>
            <person name="Wang W."/>
            <person name="Chen Q."/>
            <person name="Zhang S."/>
            <person name="Li H."/>
            <person name="Wu J."/>
            <person name="Wang P."/>
            <person name="Li P."/>
            <person name="Shi C."/>
            <person name="Zheng F."/>
            <person name="Jian J."/>
            <person name="Huang B."/>
            <person name="Shan D."/>
            <person name="Shi M."/>
            <person name="Fang C."/>
            <person name="Yue Y."/>
            <person name="Li F."/>
            <person name="Li D."/>
            <person name="Wei S."/>
            <person name="Han B."/>
            <person name="Jiang C."/>
            <person name="Yin Y."/>
            <person name="Xia T."/>
            <person name="Zhang Z."/>
            <person name="Bennetzen J.L."/>
            <person name="Zhao S."/>
            <person name="Wan X."/>
        </authorList>
    </citation>
    <scope>NUCLEOTIDE SEQUENCE [LARGE SCALE GENOMIC DNA]</scope>
    <source>
        <strain evidence="11">cv. Shuchazao</strain>
        <tissue evidence="10">Leaf</tissue>
    </source>
</reference>
<keyword evidence="3" id="KW-0274">FAD</keyword>
<sequence length="405" mass="45170">MMKTVKSGSEPSYRRWTAEATTGRWVRSAARREWEREEFQLILQALFCVKGRELLYKYCKEHDIPHKQICKLIVATGFSEIPKLNSLMNLGIENGVDGLRMIEGYEAMRIEPVLQCIKALLLPMSGIVDTHSLMLSLVGTTFSYNTTVIGGHREGNTICLHIFDSKALENWDGKSPLQPELVLVPNFVVNSAGLSAPSLAKRFDGIDSEVIPSSYYARGCYFTLSNVKSPPFKHLIYPIPEHGGLGVHVTLDLNGQVKFGLDVEWIDGVDDILSFMNKCFAHVGKRANTLWDLLDKEEGEEGKTLEEKEEAIRGFDYSLRTDRVNRFDPEIRKYNPSLKDGSLEPGYTGIRPKLSGPKQGSVDFVIQGEEIHGVPGLVNLFGIESPGLTSSMAIAEYVAGRLSRL</sequence>
<gene>
    <name evidence="10" type="ORF">TEA_010683</name>
</gene>
<evidence type="ECO:0000256" key="2">
    <source>
        <dbReference type="ARBA" id="ARBA00022630"/>
    </source>
</evidence>
<accession>A0A4S4E5Y8</accession>
<proteinExistence type="inferred from homology"/>
<evidence type="ECO:0000256" key="6">
    <source>
        <dbReference type="ARBA" id="ARBA00037941"/>
    </source>
</evidence>
<keyword evidence="11" id="KW-1185">Reference proteome</keyword>
<feature type="domain" description="FAD dependent oxidoreductase" evidence="9">
    <location>
        <begin position="19"/>
        <end position="399"/>
    </location>
</feature>
<evidence type="ECO:0000259" key="9">
    <source>
        <dbReference type="Pfam" id="PF01266"/>
    </source>
</evidence>
<comment type="cofactor">
    <cofactor evidence="1">
        <name>FAD</name>
        <dbReference type="ChEBI" id="CHEBI:57692"/>
    </cofactor>
</comment>
<dbReference type="AlphaFoldDB" id="A0A4S4E5Y8"/>
<organism evidence="10 11">
    <name type="scientific">Camellia sinensis var. sinensis</name>
    <name type="common">China tea</name>
    <dbReference type="NCBI Taxonomy" id="542762"/>
    <lineage>
        <taxon>Eukaryota</taxon>
        <taxon>Viridiplantae</taxon>
        <taxon>Streptophyta</taxon>
        <taxon>Embryophyta</taxon>
        <taxon>Tracheophyta</taxon>
        <taxon>Spermatophyta</taxon>
        <taxon>Magnoliopsida</taxon>
        <taxon>eudicotyledons</taxon>
        <taxon>Gunneridae</taxon>
        <taxon>Pentapetalae</taxon>
        <taxon>asterids</taxon>
        <taxon>Ericales</taxon>
        <taxon>Theaceae</taxon>
        <taxon>Camellia</taxon>
    </lineage>
</organism>
<protein>
    <recommendedName>
        <fullName evidence="8">L-2-hydroxyglutarate dehydrogenase, mitochondrial</fullName>
        <ecNumber evidence="7">1.1.99.2</ecNumber>
    </recommendedName>
</protein>
<keyword evidence="4" id="KW-0560">Oxidoreductase</keyword>
<dbReference type="SUPFAM" id="SSF51905">
    <property type="entry name" value="FAD/NAD(P)-binding domain"/>
    <property type="match status" value="1"/>
</dbReference>
<dbReference type="PANTHER" id="PTHR43104">
    <property type="entry name" value="L-2-HYDROXYGLUTARATE DEHYDROGENASE, MITOCHONDRIAL"/>
    <property type="match status" value="1"/>
</dbReference>
<evidence type="ECO:0000256" key="1">
    <source>
        <dbReference type="ARBA" id="ARBA00001974"/>
    </source>
</evidence>
<dbReference type="Pfam" id="PF01266">
    <property type="entry name" value="DAO"/>
    <property type="match status" value="1"/>
</dbReference>
<dbReference type="PANTHER" id="PTHR43104:SF4">
    <property type="entry name" value="L-2-HYDROXYGLUTARATE DEHYDROGENASE, MITOCHONDRIAL"/>
    <property type="match status" value="1"/>
</dbReference>
<dbReference type="GO" id="GO:0047545">
    <property type="term" value="F:(S)-2-hydroxyglutarate dehydrogenase activity"/>
    <property type="evidence" value="ECO:0007669"/>
    <property type="project" value="UniProtKB-EC"/>
</dbReference>
<dbReference type="EC" id="1.1.99.2" evidence="7"/>